<evidence type="ECO:0000313" key="6">
    <source>
        <dbReference type="EMBL" id="CAD9689642.1"/>
    </source>
</evidence>
<dbReference type="GO" id="GO:0005524">
    <property type="term" value="F:ATP binding"/>
    <property type="evidence" value="ECO:0007669"/>
    <property type="project" value="UniProtKB-KW"/>
</dbReference>
<comment type="similarity">
    <text evidence="1">Belongs to the AAA ATPase family.</text>
</comment>
<dbReference type="EMBL" id="HBHJ01016853">
    <property type="protein sequence ID" value="CAD9689642.1"/>
    <property type="molecule type" value="Transcribed_RNA"/>
</dbReference>
<feature type="compositionally biased region" description="Low complexity" evidence="4">
    <location>
        <begin position="585"/>
        <end position="596"/>
    </location>
</feature>
<dbReference type="Pfam" id="PF00004">
    <property type="entry name" value="AAA"/>
    <property type="match status" value="1"/>
</dbReference>
<dbReference type="SMART" id="SM00382">
    <property type="entry name" value="AAA"/>
    <property type="match status" value="2"/>
</dbReference>
<evidence type="ECO:0000256" key="1">
    <source>
        <dbReference type="ARBA" id="ARBA00006914"/>
    </source>
</evidence>
<name>A0A7S2S4Z9_9STRA</name>
<dbReference type="InterPro" id="IPR027417">
    <property type="entry name" value="P-loop_NTPase"/>
</dbReference>
<dbReference type="SUPFAM" id="SSF52540">
    <property type="entry name" value="P-loop containing nucleoside triphosphate hydrolases"/>
    <property type="match status" value="2"/>
</dbReference>
<dbReference type="AlphaFoldDB" id="A0A7S2S4Z9"/>
<evidence type="ECO:0000256" key="3">
    <source>
        <dbReference type="ARBA" id="ARBA00022840"/>
    </source>
</evidence>
<dbReference type="Gene3D" id="1.10.8.60">
    <property type="match status" value="1"/>
</dbReference>
<organism evidence="6">
    <name type="scientific">Rhizochromulina marina</name>
    <dbReference type="NCBI Taxonomy" id="1034831"/>
    <lineage>
        <taxon>Eukaryota</taxon>
        <taxon>Sar</taxon>
        <taxon>Stramenopiles</taxon>
        <taxon>Ochrophyta</taxon>
        <taxon>Dictyochophyceae</taxon>
        <taxon>Rhizochromulinales</taxon>
        <taxon>Rhizochromulina</taxon>
    </lineage>
</organism>
<protein>
    <recommendedName>
        <fullName evidence="5">AAA+ ATPase domain-containing protein</fullName>
    </recommendedName>
</protein>
<feature type="region of interest" description="Disordered" evidence="4">
    <location>
        <begin position="1"/>
        <end position="66"/>
    </location>
</feature>
<keyword evidence="2" id="KW-0547">Nucleotide-binding</keyword>
<dbReference type="InterPro" id="IPR003593">
    <property type="entry name" value="AAA+_ATPase"/>
</dbReference>
<feature type="domain" description="AAA+ ATPase" evidence="5">
    <location>
        <begin position="637"/>
        <end position="830"/>
    </location>
</feature>
<dbReference type="Gene3D" id="3.40.50.300">
    <property type="entry name" value="P-loop containing nucleotide triphosphate hydrolases"/>
    <property type="match status" value="2"/>
</dbReference>
<dbReference type="CDD" id="cd19481">
    <property type="entry name" value="RecA-like_protease"/>
    <property type="match status" value="1"/>
</dbReference>
<feature type="region of interest" description="Disordered" evidence="4">
    <location>
        <begin position="577"/>
        <end position="600"/>
    </location>
</feature>
<feature type="domain" description="AAA+ ATPase" evidence="5">
    <location>
        <begin position="322"/>
        <end position="444"/>
    </location>
</feature>
<keyword evidence="3" id="KW-0067">ATP-binding</keyword>
<evidence type="ECO:0000256" key="4">
    <source>
        <dbReference type="SAM" id="MobiDB-lite"/>
    </source>
</evidence>
<reference evidence="6" key="1">
    <citation type="submission" date="2021-01" db="EMBL/GenBank/DDBJ databases">
        <authorList>
            <person name="Corre E."/>
            <person name="Pelletier E."/>
            <person name="Niang G."/>
            <person name="Scheremetjew M."/>
            <person name="Finn R."/>
            <person name="Kale V."/>
            <person name="Holt S."/>
            <person name="Cochrane G."/>
            <person name="Meng A."/>
            <person name="Brown T."/>
            <person name="Cohen L."/>
        </authorList>
    </citation>
    <scope>NUCLEOTIDE SEQUENCE</scope>
    <source>
        <strain evidence="6">CCMP1243</strain>
    </source>
</reference>
<evidence type="ECO:0000259" key="5">
    <source>
        <dbReference type="SMART" id="SM00382"/>
    </source>
</evidence>
<sequence>MMEAGMSLEEARSAMMGSSTGVAGEPTLADGPAERHAALPEGGEEGGHNAASDAPPFKGGDIGASTTGLEPYSTDLEYLEDAFALILHRLHRYTTTLSDDSETYGLNLRQKRPEAILRELDAKERQARHRWERRLRATMEEGPGHFLPRMEQLSEQMGLDMFEKMVILTLVGAVISQEIRKASRGGAGGGGIGLHGMDVGVLLGTHCSTLEEQIHARKYFYRNSAMIRTNIIRLSDRSYGGSDLLDAIPEIDRRMLDYIAGLSTELQELVDGGTCYSPSVKLDQVVLPQRTKDLLLETVENVGQVRQLEQEFGLDKVVTYGRGLILLFHGEPGTGKTFTANALANHLGKKVILINLPAVQSDFSSEVYRFLFREARIQNAVLFFDECEKLFESREQNSRSPVSVALTEVEHFEGMLILATNRPQQLDEALFRRLTLTIPFQPPDHHMRAQIWQRHIPPRLPLDEGVDWDQIALEFELNGGYIRNAVLQALAFAVARARRQGKLGDGVLPSVPLCGGWGIVPSEAGASLRPPPGPLPSFEELGVLVREEDIRRACRLQAGSGVGPDANALLAQAQRNVPDQDAGEASPAASSSSSSPIDQLGMAPDLLHTLKGIATFEKARQVLSNQWGFGEGLHAMPASVLLIHGPHGCGHDEIVHALSSEIGCDTRVVRADELLRMRAAATSRAGRLHPRLASTGTPASSTAASVFTTARNGGQMVVVHGAEGLISAAAAHDLHAAALDQAMRSDGHAASTAAEDAFGLVGNADLYANLRSTLDHVRQFRGVVVLLATTTTATAGPQAGSASSSNRGGPSLPSLVARVVNHVVSLRTPSAEEREAMWRRFLPASAPVAHDVDWKRLADAFEDFLADAIRRALVNAASTAALRRDPDRRVITMEDLEDAAQREKERRASLFGFGGETGAAWGTTSSSMGMYM</sequence>
<evidence type="ECO:0000256" key="2">
    <source>
        <dbReference type="ARBA" id="ARBA00022741"/>
    </source>
</evidence>
<dbReference type="InterPro" id="IPR050221">
    <property type="entry name" value="26S_Proteasome_ATPase"/>
</dbReference>
<dbReference type="PANTHER" id="PTHR23073">
    <property type="entry name" value="26S PROTEASOME REGULATORY SUBUNIT"/>
    <property type="match status" value="1"/>
</dbReference>
<dbReference type="InterPro" id="IPR003959">
    <property type="entry name" value="ATPase_AAA_core"/>
</dbReference>
<gene>
    <name evidence="6" type="ORF">RMAR1173_LOCUS11170</name>
</gene>
<proteinExistence type="inferred from homology"/>
<dbReference type="InterPro" id="IPR054472">
    <property type="entry name" value="WHD"/>
</dbReference>
<dbReference type="GO" id="GO:0016887">
    <property type="term" value="F:ATP hydrolysis activity"/>
    <property type="evidence" value="ECO:0007669"/>
    <property type="project" value="InterPro"/>
</dbReference>
<dbReference type="Pfam" id="PF22977">
    <property type="entry name" value="WHD"/>
    <property type="match status" value="1"/>
</dbReference>
<accession>A0A7S2S4Z9</accession>